<dbReference type="AlphaFoldDB" id="A0A1Y0B2D8"/>
<protein>
    <submittedName>
        <fullName evidence="1">Uncharacterized protein</fullName>
    </submittedName>
</protein>
<sequence length="49" mass="5684">MSLQGLFLVYPVNNGYVFPSRWFLSSHFFPESQWEFPVFGGVRLVLSLS</sequence>
<accession>A0A1Y0B2D8</accession>
<dbReference type="EMBL" id="KY774314">
    <property type="protein sequence ID" value="ART31554.1"/>
    <property type="molecule type" value="Genomic_DNA"/>
</dbReference>
<organism evidence="1">
    <name type="scientific">Utricularia reniformis</name>
    <dbReference type="NCBI Taxonomy" id="192314"/>
    <lineage>
        <taxon>Eukaryota</taxon>
        <taxon>Viridiplantae</taxon>
        <taxon>Streptophyta</taxon>
        <taxon>Embryophyta</taxon>
        <taxon>Tracheophyta</taxon>
        <taxon>Spermatophyta</taxon>
        <taxon>Magnoliopsida</taxon>
        <taxon>eudicotyledons</taxon>
        <taxon>Gunneridae</taxon>
        <taxon>Pentapetalae</taxon>
        <taxon>asterids</taxon>
        <taxon>lamiids</taxon>
        <taxon>Lamiales</taxon>
        <taxon>Lentibulariaceae</taxon>
        <taxon>Utricularia</taxon>
    </lineage>
</organism>
<geneLocation type="mitochondrion" evidence="1"/>
<evidence type="ECO:0000313" key="1">
    <source>
        <dbReference type="EMBL" id="ART31554.1"/>
    </source>
</evidence>
<proteinExistence type="predicted"/>
<gene>
    <name evidence="1" type="ORF">AEK19_MT1356</name>
</gene>
<reference evidence="1" key="1">
    <citation type="submission" date="2017-03" db="EMBL/GenBank/DDBJ databases">
        <title>The mitochondrial genome of the carnivorous plant Utricularia reniformis (Lentibulariaceae): structure, comparative analysis and evolutionary landmarks.</title>
        <authorList>
            <person name="Silva S.R."/>
            <person name="Alvarenga D.O."/>
            <person name="Michael T.P."/>
            <person name="Miranda V.F.O."/>
            <person name="Varani A.M."/>
        </authorList>
    </citation>
    <scope>NUCLEOTIDE SEQUENCE</scope>
</reference>
<keyword evidence="1" id="KW-0496">Mitochondrion</keyword>
<name>A0A1Y0B2D8_9LAMI</name>